<dbReference type="SUPFAM" id="SSF54593">
    <property type="entry name" value="Glyoxalase/Bleomycin resistance protein/Dihydroxybiphenyl dioxygenase"/>
    <property type="match status" value="1"/>
</dbReference>
<evidence type="ECO:0000313" key="2">
    <source>
        <dbReference type="EMBL" id="WAH44315.1"/>
    </source>
</evidence>
<dbReference type="GO" id="GO:0016746">
    <property type="term" value="F:acyltransferase activity"/>
    <property type="evidence" value="ECO:0007669"/>
    <property type="project" value="UniProtKB-KW"/>
</dbReference>
<protein>
    <submittedName>
        <fullName evidence="2">GNAT family N-acetyltransferase</fullName>
        <ecNumber evidence="2">2.3.1.-</ecNumber>
    </submittedName>
</protein>
<keyword evidence="2" id="KW-0012">Acyltransferase</keyword>
<proteinExistence type="predicted"/>
<organism evidence="2 3">
    <name type="scientific">Alicyclobacillus fastidiosus</name>
    <dbReference type="NCBI Taxonomy" id="392011"/>
    <lineage>
        <taxon>Bacteria</taxon>
        <taxon>Bacillati</taxon>
        <taxon>Bacillota</taxon>
        <taxon>Bacilli</taxon>
        <taxon>Bacillales</taxon>
        <taxon>Alicyclobacillaceae</taxon>
        <taxon>Alicyclobacillus</taxon>
    </lineage>
</organism>
<dbReference type="Gene3D" id="3.40.630.30">
    <property type="match status" value="1"/>
</dbReference>
<dbReference type="Gene3D" id="3.10.180.10">
    <property type="entry name" value="2,3-Dihydroxybiphenyl 1,2-Dioxygenase, domain 1"/>
    <property type="match status" value="1"/>
</dbReference>
<dbReference type="Pfam" id="PF00583">
    <property type="entry name" value="Acetyltransf_1"/>
    <property type="match status" value="1"/>
</dbReference>
<name>A0ABY6ZQT1_9BACL</name>
<dbReference type="EMBL" id="CP104067">
    <property type="protein sequence ID" value="WAH44315.1"/>
    <property type="molecule type" value="Genomic_DNA"/>
</dbReference>
<sequence>MVPRSHVPCGCGASSIRILTQKDAKRYRDIRMQALRENPESFLTTYGDYASRPIEEIASQLHPTDDKFTRGAFAPDNRLVGTATFVREMAMKVRHKASLQAMFVANEARRRGVGRNLLADLIVRARRLPGDFHAMADRLRQKCVRVIRGPVERGGGWTINFLDPDGTQLKFHTATLADRMTDWV</sequence>
<gene>
    <name evidence="2" type="ORF">NZD89_13545</name>
</gene>
<feature type="domain" description="N-acetyltransferase" evidence="1">
    <location>
        <begin position="14"/>
        <end position="184"/>
    </location>
</feature>
<dbReference type="PROSITE" id="PS51186">
    <property type="entry name" value="GNAT"/>
    <property type="match status" value="1"/>
</dbReference>
<dbReference type="InterPro" id="IPR029068">
    <property type="entry name" value="Glyas_Bleomycin-R_OHBP_Dase"/>
</dbReference>
<dbReference type="CDD" id="cd04301">
    <property type="entry name" value="NAT_SF"/>
    <property type="match status" value="1"/>
</dbReference>
<reference evidence="2" key="1">
    <citation type="submission" date="2022-08" db="EMBL/GenBank/DDBJ databases">
        <title>Alicyclobacillus fastidiosus DSM 17978, complete genome.</title>
        <authorList>
            <person name="Wang Q."/>
            <person name="Cai R."/>
            <person name="Wang Z."/>
        </authorList>
    </citation>
    <scope>NUCLEOTIDE SEQUENCE</scope>
    <source>
        <strain evidence="2">DSM 17978</strain>
    </source>
</reference>
<dbReference type="SUPFAM" id="SSF55729">
    <property type="entry name" value="Acyl-CoA N-acyltransferases (Nat)"/>
    <property type="match status" value="1"/>
</dbReference>
<dbReference type="Proteomes" id="UP001164761">
    <property type="component" value="Chromosome"/>
</dbReference>
<evidence type="ECO:0000259" key="1">
    <source>
        <dbReference type="PROSITE" id="PS51186"/>
    </source>
</evidence>
<keyword evidence="2" id="KW-0808">Transferase</keyword>
<dbReference type="InterPro" id="IPR016181">
    <property type="entry name" value="Acyl_CoA_acyltransferase"/>
</dbReference>
<evidence type="ECO:0000313" key="3">
    <source>
        <dbReference type="Proteomes" id="UP001164761"/>
    </source>
</evidence>
<dbReference type="InterPro" id="IPR000182">
    <property type="entry name" value="GNAT_dom"/>
</dbReference>
<dbReference type="RefSeq" id="WP_268008211.1">
    <property type="nucleotide sequence ID" value="NZ_BSUT01000001.1"/>
</dbReference>
<dbReference type="EC" id="2.3.1.-" evidence="2"/>
<keyword evidence="3" id="KW-1185">Reference proteome</keyword>
<accession>A0ABY6ZQT1</accession>